<organism evidence="3 4">
    <name type="scientific">Imhoffiella purpurea</name>
    <dbReference type="NCBI Taxonomy" id="1249627"/>
    <lineage>
        <taxon>Bacteria</taxon>
        <taxon>Pseudomonadati</taxon>
        <taxon>Pseudomonadota</taxon>
        <taxon>Gammaproteobacteria</taxon>
        <taxon>Chromatiales</taxon>
        <taxon>Chromatiaceae</taxon>
        <taxon>Imhoffiella</taxon>
    </lineage>
</organism>
<dbReference type="RefSeq" id="WP_043754199.1">
    <property type="nucleotide sequence ID" value="NZ_AONC01000035.1"/>
</dbReference>
<feature type="signal peptide" evidence="2">
    <location>
        <begin position="1"/>
        <end position="21"/>
    </location>
</feature>
<reference evidence="3 4" key="1">
    <citation type="submission" date="2012-11" db="EMBL/GenBank/DDBJ databases">
        <title>Genome assembly of Thiorhodococcus sp. AK35.</title>
        <authorList>
            <person name="Nupur N."/>
            <person name="Khatri I."/>
            <person name="Subramanian S."/>
            <person name="Pinnaka A."/>
        </authorList>
    </citation>
    <scope>NUCLEOTIDE SEQUENCE [LARGE SCALE GENOMIC DNA]</scope>
    <source>
        <strain evidence="3 4">AK35</strain>
    </source>
</reference>
<dbReference type="eggNOG" id="COG3637">
    <property type="taxonomic scope" value="Bacteria"/>
</dbReference>
<evidence type="ECO:0000313" key="3">
    <source>
        <dbReference type="EMBL" id="EXJ14894.1"/>
    </source>
</evidence>
<evidence type="ECO:0000313" key="4">
    <source>
        <dbReference type="Proteomes" id="UP000019460"/>
    </source>
</evidence>
<evidence type="ECO:0000256" key="2">
    <source>
        <dbReference type="SAM" id="SignalP"/>
    </source>
</evidence>
<keyword evidence="2" id="KW-0732">Signal</keyword>
<sequence length="937" mass="103293">MKPWRKTLVLCVTAAAAQMIAAQVRADSAAGVGENLGNALNPGGLRTIPERDPDSLDAWPDERTPTGKLLGWPDKLPETSRTQDGWEYHGQVEIGGMATGGNTDSAWFRRYKDLPTSGLYLNNFSVQAEQLEKGKGYFLEALGGGIGYRDQYEGVSFGRYNDWKVDLFYNETPHVFTNRYRSLWSGVGSSHLRLNGLPPGGVGIRNADGTMNATASQTATVAGMRSAIEAVEDSELSLVRETGGVSIDKYLSSKWRLIASYSREHRDGSRPFGAVFGGGGGGGSLEIPESIDYDTHDILAMLRYDDGTNSFNLQTNVSLFRNNIDTLTFENPIYASTNTISATAPNVLDPTIFTSGRYDLYPDNDFYNVKAEYARSMPEWYHSRLTATVSLSRMKQNDDLIPPTAHALSGLEINGVSAENNWNTTSALSRRRAGAEIDTRLFDVAFSMRPTDKLGLDTKIRYYETDNKTDYVACNPLTGQLGRLLNDGSGGAFAFPNTAAGNNPAGTLGSAYDAMGCNLNAVRALGLVPSSGASNIRNVPYEYSKTNIELGGEYRLARGQTISGRIEREQYEREHRERDSTWEDMLRIGYLNRAYQWGTLRASAEFGRRRGDSYNPDPYESFYSVSLGPEPTADGTNLFSWIHAMRSFRKFDLSDRDRLALDLRLDLIARHDLDIGFSGQYRQNRFPNSDFGRKDDQRVGTASLDVNWQPSAKLGLYGYYSYQRSTMTQSSIQPNGCVIGNYYYFYSDGAVASGSDPVAPARSGASLVDTVLVTSGNWHNQCGDHAQTSPLWTESRKWTLDYEDTNHALGIGGRYDLGFARLELDYSYVTGTSTLDYSYNANGLGLSSAVTELAGSGMPDSDYDQHILSLDLVFPISKSVALRAIYRYEQGSIDDWHYAGVSDNPVPTDSGSQAVYLDSGTQDYHDNSVGLLVQVNF</sequence>
<protein>
    <recommendedName>
        <fullName evidence="5">MtrB/PioB family decaheme-associated outer membrane protein</fullName>
    </recommendedName>
</protein>
<feature type="compositionally biased region" description="Basic and acidic residues" evidence="1">
    <location>
        <begin position="48"/>
        <end position="65"/>
    </location>
</feature>
<accession>W9V6A1</accession>
<feature type="chain" id="PRO_5004933856" description="MtrB/PioB family decaheme-associated outer membrane protein" evidence="2">
    <location>
        <begin position="22"/>
        <end position="937"/>
    </location>
</feature>
<evidence type="ECO:0000256" key="1">
    <source>
        <dbReference type="SAM" id="MobiDB-lite"/>
    </source>
</evidence>
<comment type="caution">
    <text evidence="3">The sequence shown here is derived from an EMBL/GenBank/DDBJ whole genome shotgun (WGS) entry which is preliminary data.</text>
</comment>
<dbReference type="AlphaFoldDB" id="W9V6A1"/>
<gene>
    <name evidence="3" type="ORF">D779_2100</name>
</gene>
<keyword evidence="4" id="KW-1185">Reference proteome</keyword>
<dbReference type="InterPro" id="IPR020016">
    <property type="entry name" value="Decahaem-assoc_OM_MtrB/PioB"/>
</dbReference>
<evidence type="ECO:0008006" key="5">
    <source>
        <dbReference type="Google" id="ProtNLM"/>
    </source>
</evidence>
<dbReference type="STRING" id="1249627.D779_2100"/>
<proteinExistence type="predicted"/>
<dbReference type="OrthoDB" id="5925787at2"/>
<dbReference type="Pfam" id="PF11854">
    <property type="entry name" value="MtrB_PioB"/>
    <property type="match status" value="1"/>
</dbReference>
<feature type="region of interest" description="Disordered" evidence="1">
    <location>
        <begin position="43"/>
        <end position="82"/>
    </location>
</feature>
<dbReference type="Proteomes" id="UP000019460">
    <property type="component" value="Unassembled WGS sequence"/>
</dbReference>
<name>W9V6A1_9GAMM</name>
<dbReference type="EMBL" id="AONC01000035">
    <property type="protein sequence ID" value="EXJ14894.1"/>
    <property type="molecule type" value="Genomic_DNA"/>
</dbReference>